<organism evidence="2 3">
    <name type="scientific">Fulvimarina pelagi HTCC2506</name>
    <dbReference type="NCBI Taxonomy" id="314231"/>
    <lineage>
        <taxon>Bacteria</taxon>
        <taxon>Pseudomonadati</taxon>
        <taxon>Pseudomonadota</taxon>
        <taxon>Alphaproteobacteria</taxon>
        <taxon>Hyphomicrobiales</taxon>
        <taxon>Aurantimonadaceae</taxon>
        <taxon>Fulvimarina</taxon>
    </lineage>
</organism>
<dbReference type="GO" id="GO:0030288">
    <property type="term" value="C:outer membrane-bounded periplasmic space"/>
    <property type="evidence" value="ECO:0007669"/>
    <property type="project" value="InterPro"/>
</dbReference>
<sequence>MAMPPAVAKTLKLAHVQPESHAFHKGAEAFKEALEEVSGGELEVDIFSNGVMGNERDLLEALQIGTVDVISVTSALTGTFNDDYQVFSLPFLFSSYEHAFAAMDSEDIRQKIEPDLINSGIRPIAYWIGGARSYYGLQPVETIEDLSGLKLRTMEAPYYVRAWEDLGAIPTPLPFGEVYMALQTNMVDGAEGGINTYVSKKFYEVAPNVAMLNYVYSVQLLHISETTWSGLSEEEKGWVAEAAKQSAKTERQFVLEEDASLEETLASHNVKVTHPEIGPFQDRVDEVYEMFRQEFGEETAELVDQIRNLNASQ</sequence>
<dbReference type="NCBIfam" id="NF037995">
    <property type="entry name" value="TRAP_S1"/>
    <property type="match status" value="1"/>
</dbReference>
<protein>
    <submittedName>
        <fullName evidence="2">C4-dicarboxylate transport system (C4-dicarboxylate-binding protein)</fullName>
    </submittedName>
</protein>
<dbReference type="STRING" id="217511.GCA_001463845_01797"/>
<dbReference type="NCBIfam" id="TIGR00787">
    <property type="entry name" value="dctP"/>
    <property type="match status" value="1"/>
</dbReference>
<dbReference type="InterPro" id="IPR038404">
    <property type="entry name" value="TRAP_DctP_sf"/>
</dbReference>
<dbReference type="HOGENOM" id="CLU_036176_1_3_5"/>
<keyword evidence="1" id="KW-0732">Signal</keyword>
<dbReference type="eggNOG" id="COG1638">
    <property type="taxonomic scope" value="Bacteria"/>
</dbReference>
<dbReference type="CDD" id="cd13603">
    <property type="entry name" value="PBP2_TRAP_Siap_TeaA_like"/>
    <property type="match status" value="1"/>
</dbReference>
<dbReference type="Pfam" id="PF03480">
    <property type="entry name" value="DctP"/>
    <property type="match status" value="1"/>
</dbReference>
<keyword evidence="3" id="KW-1185">Reference proteome</keyword>
<proteinExistence type="predicted"/>
<dbReference type="GO" id="GO:0030246">
    <property type="term" value="F:carbohydrate binding"/>
    <property type="evidence" value="ECO:0007669"/>
    <property type="project" value="TreeGrafter"/>
</dbReference>
<accession>Q0FY47</accession>
<dbReference type="Proteomes" id="UP000004310">
    <property type="component" value="Unassembled WGS sequence"/>
</dbReference>
<dbReference type="EMBL" id="AATP01000011">
    <property type="protein sequence ID" value="EAU39895.1"/>
    <property type="molecule type" value="Genomic_DNA"/>
</dbReference>
<dbReference type="PIRSF" id="PIRSF006470">
    <property type="entry name" value="DctB"/>
    <property type="match status" value="1"/>
</dbReference>
<dbReference type="AlphaFoldDB" id="Q0FY47"/>
<evidence type="ECO:0000313" key="3">
    <source>
        <dbReference type="Proteomes" id="UP000004310"/>
    </source>
</evidence>
<reference evidence="2 3" key="1">
    <citation type="journal article" date="2010" name="J. Bacteriol.">
        <title>Genome sequence of Fulvimarina pelagi HTCC2506T, a Mn(II)-oxidizing alphaproteobacterium possessing an aerobic anoxygenic photosynthetic gene cluster and Xanthorhodopsin.</title>
        <authorList>
            <person name="Kang I."/>
            <person name="Oh H.M."/>
            <person name="Lim S.I."/>
            <person name="Ferriera S."/>
            <person name="Giovannoni S.J."/>
            <person name="Cho J.C."/>
        </authorList>
    </citation>
    <scope>NUCLEOTIDE SEQUENCE [LARGE SCALE GENOMIC DNA]</scope>
    <source>
        <strain evidence="2 3">HTCC2506</strain>
    </source>
</reference>
<dbReference type="Gene3D" id="3.40.190.170">
    <property type="entry name" value="Bacterial extracellular solute-binding protein, family 7"/>
    <property type="match status" value="1"/>
</dbReference>
<dbReference type="PANTHER" id="PTHR33376">
    <property type="match status" value="1"/>
</dbReference>
<gene>
    <name evidence="2" type="ORF">FP2506_17504</name>
</gene>
<dbReference type="GO" id="GO:0055085">
    <property type="term" value="P:transmembrane transport"/>
    <property type="evidence" value="ECO:0007669"/>
    <property type="project" value="InterPro"/>
</dbReference>
<dbReference type="InterPro" id="IPR004682">
    <property type="entry name" value="TRAP_DctP"/>
</dbReference>
<dbReference type="PANTHER" id="PTHR33376:SF2">
    <property type="entry name" value="DICARBOXYLATE-BINDING PERIPLASMIC PROTEIN"/>
    <property type="match status" value="1"/>
</dbReference>
<evidence type="ECO:0000256" key="1">
    <source>
        <dbReference type="ARBA" id="ARBA00022729"/>
    </source>
</evidence>
<comment type="caution">
    <text evidence="2">The sequence shown here is derived from an EMBL/GenBank/DDBJ whole genome shotgun (WGS) entry which is preliminary data.</text>
</comment>
<evidence type="ECO:0000313" key="2">
    <source>
        <dbReference type="EMBL" id="EAU39895.1"/>
    </source>
</evidence>
<name>Q0FY47_9HYPH</name>
<dbReference type="InterPro" id="IPR018389">
    <property type="entry name" value="DctP_fam"/>
</dbReference>